<dbReference type="GO" id="GO:0006260">
    <property type="term" value="P:DNA replication"/>
    <property type="evidence" value="ECO:0007669"/>
    <property type="project" value="UniProtKB-KW"/>
</dbReference>
<dbReference type="PROSITE" id="PS00893">
    <property type="entry name" value="NUDIX_BOX"/>
    <property type="match status" value="1"/>
</dbReference>
<dbReference type="GO" id="GO:0044715">
    <property type="term" value="F:8-oxo-dGDP phosphatase activity"/>
    <property type="evidence" value="ECO:0007669"/>
    <property type="project" value="TreeGrafter"/>
</dbReference>
<evidence type="ECO:0000256" key="6">
    <source>
        <dbReference type="ARBA" id="ARBA00022763"/>
    </source>
</evidence>
<dbReference type="Gene3D" id="3.20.20.70">
    <property type="entry name" value="Aldolase class I"/>
    <property type="match status" value="1"/>
</dbReference>
<name>A0A1R4EHT9_9GAMM</name>
<comment type="catalytic activity">
    <reaction evidence="10">
        <text>8-oxo-dGTP + H2O = 8-oxo-dGMP + diphosphate + H(+)</text>
        <dbReference type="Rhea" id="RHEA:31575"/>
        <dbReference type="ChEBI" id="CHEBI:15377"/>
        <dbReference type="ChEBI" id="CHEBI:15378"/>
        <dbReference type="ChEBI" id="CHEBI:33019"/>
        <dbReference type="ChEBI" id="CHEBI:63224"/>
        <dbReference type="ChEBI" id="CHEBI:77896"/>
        <dbReference type="EC" id="3.6.1.55"/>
    </reaction>
</comment>
<reference evidence="19" key="1">
    <citation type="submission" date="2017-02" db="EMBL/GenBank/DDBJ databases">
        <authorList>
            <person name="Mornico D."/>
        </authorList>
    </citation>
    <scope>NUCLEOTIDE SEQUENCE [LARGE SCALE GENOMIC DNA]</scope>
</reference>
<evidence type="ECO:0000256" key="14">
    <source>
        <dbReference type="ARBA" id="ARBA00041592"/>
    </source>
</evidence>
<dbReference type="GO" id="GO:0035539">
    <property type="term" value="F:8-oxo-7,8-dihydrodeoxyguanosine triphosphate pyrophosphatase activity"/>
    <property type="evidence" value="ECO:0007669"/>
    <property type="project" value="UniProtKB-EC"/>
</dbReference>
<comment type="similarity">
    <text evidence="2">Belongs to the Nudix hydrolase family.</text>
</comment>
<dbReference type="SUPFAM" id="SSF51391">
    <property type="entry name" value="Thiamin phosphate synthase"/>
    <property type="match status" value="1"/>
</dbReference>
<evidence type="ECO:0000256" key="8">
    <source>
        <dbReference type="ARBA" id="ARBA00022842"/>
    </source>
</evidence>
<dbReference type="InterPro" id="IPR047127">
    <property type="entry name" value="MutT-like"/>
</dbReference>
<keyword evidence="6" id="KW-0227">DNA damage</keyword>
<dbReference type="CDD" id="cd00564">
    <property type="entry name" value="TMP_TenI"/>
    <property type="match status" value="1"/>
</dbReference>
<evidence type="ECO:0000256" key="12">
    <source>
        <dbReference type="ARBA" id="ARBA00038905"/>
    </source>
</evidence>
<dbReference type="EMBL" id="FUGD01000115">
    <property type="protein sequence ID" value="SJM37969.1"/>
    <property type="molecule type" value="Genomic_DNA"/>
</dbReference>
<dbReference type="GO" id="GO:0008413">
    <property type="term" value="F:8-oxo-7,8-dihydroguanosine triphosphate pyrophosphatase activity"/>
    <property type="evidence" value="ECO:0007669"/>
    <property type="project" value="TreeGrafter"/>
</dbReference>
<sequence>MINIDVAVAVIHFGDQYLLGFRNAKQHQGNRYEFVGGKIEANETAKQALVREVFEEIGLDIAKQSVINPLGVLRHHYAEIEVPSKSKTVCLHVFRVALSESQFTEFAHHNEGCEGQQLQWVSCEDLINNKYPLPDANKTILQWLKLPNIIAITQEVGAIKASQNNTDLNEQSKAKGYSAHRPEQQWLDYYQQTLPEQACVYIRLKQSNLAQRKDLVLALLAIRPDIKLIIDYELANFLDSDTNAAMADQIIAQHLTQQAYLDTEFKLLSDLPVTVSAHSEASVLQANKLAQYRLNHNLSPVVGIFISPVQATNTHPEATPLGWEGFASLAQDSEIPVIALGGMAPANIGQVRYYQGDKVAGIGKFLT</sequence>
<proteinExistence type="inferred from homology"/>
<keyword evidence="7 18" id="KW-0378">Hydrolase</keyword>
<dbReference type="InterPro" id="IPR006594">
    <property type="entry name" value="LisH"/>
</dbReference>
<keyword evidence="3" id="KW-0515">Mutator protein</keyword>
<evidence type="ECO:0000256" key="15">
    <source>
        <dbReference type="ARBA" id="ARBA00041979"/>
    </source>
</evidence>
<evidence type="ECO:0000256" key="1">
    <source>
        <dbReference type="ARBA" id="ARBA00001946"/>
    </source>
</evidence>
<dbReference type="InterPro" id="IPR000086">
    <property type="entry name" value="NUDIX_hydrolase_dom"/>
</dbReference>
<evidence type="ECO:0000256" key="11">
    <source>
        <dbReference type="ARBA" id="ARBA00036904"/>
    </source>
</evidence>
<gene>
    <name evidence="18" type="primary">nudG</name>
    <name evidence="18" type="ORF">A1019T_01954</name>
</gene>
<dbReference type="CDD" id="cd03425">
    <property type="entry name" value="NUDIX_MutT_NudA_like"/>
    <property type="match status" value="1"/>
</dbReference>
<evidence type="ECO:0000256" key="3">
    <source>
        <dbReference type="ARBA" id="ARBA00022457"/>
    </source>
</evidence>
<dbReference type="EC" id="3.6.1.55" evidence="12"/>
<dbReference type="Proteomes" id="UP000188169">
    <property type="component" value="Unassembled WGS sequence"/>
</dbReference>
<evidence type="ECO:0000256" key="4">
    <source>
        <dbReference type="ARBA" id="ARBA00022705"/>
    </source>
</evidence>
<dbReference type="InterPro" id="IPR015797">
    <property type="entry name" value="NUDIX_hydrolase-like_dom_sf"/>
</dbReference>
<dbReference type="Pfam" id="PF00293">
    <property type="entry name" value="NUDIX"/>
    <property type="match status" value="1"/>
</dbReference>
<dbReference type="Pfam" id="PF02581">
    <property type="entry name" value="TMP-TENI"/>
    <property type="match status" value="1"/>
</dbReference>
<dbReference type="AlphaFoldDB" id="A0A1R4EHT9"/>
<accession>A0A1R4EHT9</accession>
<evidence type="ECO:0000256" key="7">
    <source>
        <dbReference type="ARBA" id="ARBA00022801"/>
    </source>
</evidence>
<evidence type="ECO:0000256" key="13">
    <source>
        <dbReference type="ARBA" id="ARBA00040794"/>
    </source>
</evidence>
<dbReference type="PROSITE" id="PS50896">
    <property type="entry name" value="LISH"/>
    <property type="match status" value="1"/>
</dbReference>
<keyword evidence="19" id="KW-1185">Reference proteome</keyword>
<dbReference type="Gene3D" id="3.90.79.10">
    <property type="entry name" value="Nucleoside Triphosphate Pyrophosphohydrolase"/>
    <property type="match status" value="1"/>
</dbReference>
<comment type="cofactor">
    <cofactor evidence="1">
        <name>Mg(2+)</name>
        <dbReference type="ChEBI" id="CHEBI:18420"/>
    </cofactor>
</comment>
<evidence type="ECO:0000313" key="19">
    <source>
        <dbReference type="Proteomes" id="UP000188169"/>
    </source>
</evidence>
<dbReference type="InterPro" id="IPR022998">
    <property type="entry name" value="ThiamineP_synth_TenI"/>
</dbReference>
<comment type="catalytic activity">
    <reaction evidence="11">
        <text>8-oxo-GTP + H2O = 8-oxo-GMP + diphosphate + H(+)</text>
        <dbReference type="Rhea" id="RHEA:67616"/>
        <dbReference type="ChEBI" id="CHEBI:15377"/>
        <dbReference type="ChEBI" id="CHEBI:15378"/>
        <dbReference type="ChEBI" id="CHEBI:33019"/>
        <dbReference type="ChEBI" id="CHEBI:143553"/>
        <dbReference type="ChEBI" id="CHEBI:145694"/>
    </reaction>
</comment>
<dbReference type="InterPro" id="IPR020084">
    <property type="entry name" value="NUDIX_hydrolase_CS"/>
</dbReference>
<evidence type="ECO:0000256" key="9">
    <source>
        <dbReference type="ARBA" id="ARBA00023204"/>
    </source>
</evidence>
<keyword evidence="5" id="KW-0479">Metal-binding</keyword>
<dbReference type="PROSITE" id="PS51462">
    <property type="entry name" value="NUDIX"/>
    <property type="match status" value="1"/>
</dbReference>
<dbReference type="GO" id="GO:0046872">
    <property type="term" value="F:metal ion binding"/>
    <property type="evidence" value="ECO:0007669"/>
    <property type="project" value="UniProtKB-KW"/>
</dbReference>
<dbReference type="InterPro" id="IPR013785">
    <property type="entry name" value="Aldolase_TIM"/>
</dbReference>
<evidence type="ECO:0000259" key="17">
    <source>
        <dbReference type="PROSITE" id="PS51462"/>
    </source>
</evidence>
<dbReference type="PANTHER" id="PTHR47707">
    <property type="entry name" value="8-OXO-DGTP DIPHOSPHATASE"/>
    <property type="match status" value="1"/>
</dbReference>
<dbReference type="PANTHER" id="PTHR47707:SF1">
    <property type="entry name" value="NUDIX HYDROLASE FAMILY PROTEIN"/>
    <property type="match status" value="1"/>
</dbReference>
<dbReference type="GO" id="GO:0009228">
    <property type="term" value="P:thiamine biosynthetic process"/>
    <property type="evidence" value="ECO:0007669"/>
    <property type="project" value="UniProtKB-KW"/>
</dbReference>
<evidence type="ECO:0000256" key="5">
    <source>
        <dbReference type="ARBA" id="ARBA00022723"/>
    </source>
</evidence>
<evidence type="ECO:0000313" key="18">
    <source>
        <dbReference type="EMBL" id="SJM37969.1"/>
    </source>
</evidence>
<protein>
    <recommendedName>
        <fullName evidence="13">8-oxo-dGTP diphosphatase</fullName>
        <ecNumber evidence="12">3.6.1.55</ecNumber>
    </recommendedName>
    <alternativeName>
        <fullName evidence="16">7,8-dihydro-8-oxoguanine-triphosphatase</fullName>
    </alternativeName>
    <alternativeName>
        <fullName evidence="15">Mutator protein MutT</fullName>
    </alternativeName>
    <alternativeName>
        <fullName evidence="14">dGTP pyrophosphohydrolase</fullName>
    </alternativeName>
</protein>
<keyword evidence="8" id="KW-0460">Magnesium</keyword>
<keyword evidence="4" id="KW-0235">DNA replication</keyword>
<dbReference type="RefSeq" id="WP_167367068.1">
    <property type="nucleotide sequence ID" value="NZ_FUGD01000115.1"/>
</dbReference>
<dbReference type="SUPFAM" id="SSF55811">
    <property type="entry name" value="Nudix"/>
    <property type="match status" value="1"/>
</dbReference>
<dbReference type="InterPro" id="IPR036206">
    <property type="entry name" value="ThiamineP_synth_sf"/>
</dbReference>
<evidence type="ECO:0000256" key="2">
    <source>
        <dbReference type="ARBA" id="ARBA00005582"/>
    </source>
</evidence>
<feature type="domain" description="Nudix hydrolase" evidence="17">
    <location>
        <begin position="1"/>
        <end position="146"/>
    </location>
</feature>
<evidence type="ECO:0000256" key="10">
    <source>
        <dbReference type="ARBA" id="ARBA00035861"/>
    </source>
</evidence>
<keyword evidence="9" id="KW-0234">DNA repair</keyword>
<dbReference type="STRING" id="1945520.A1019T_01954"/>
<dbReference type="GO" id="GO:0044716">
    <property type="term" value="F:8-oxo-GDP phosphatase activity"/>
    <property type="evidence" value="ECO:0007669"/>
    <property type="project" value="TreeGrafter"/>
</dbReference>
<organism evidence="18 19">
    <name type="scientific">Psychrobacter pasteurii</name>
    <dbReference type="NCBI Taxonomy" id="1945520"/>
    <lineage>
        <taxon>Bacteria</taxon>
        <taxon>Pseudomonadati</taxon>
        <taxon>Pseudomonadota</taxon>
        <taxon>Gammaproteobacteria</taxon>
        <taxon>Moraxellales</taxon>
        <taxon>Moraxellaceae</taxon>
        <taxon>Psychrobacter</taxon>
    </lineage>
</organism>
<dbReference type="GO" id="GO:0006281">
    <property type="term" value="P:DNA repair"/>
    <property type="evidence" value="ECO:0007669"/>
    <property type="project" value="UniProtKB-KW"/>
</dbReference>
<evidence type="ECO:0000256" key="16">
    <source>
        <dbReference type="ARBA" id="ARBA00042798"/>
    </source>
</evidence>